<reference evidence="1 2" key="1">
    <citation type="submission" date="2024-03" db="EMBL/GenBank/DDBJ databases">
        <title>The Acrasis kona genome and developmental transcriptomes reveal deep origins of eukaryotic multicellular pathways.</title>
        <authorList>
            <person name="Sheikh S."/>
            <person name="Fu C.-J."/>
            <person name="Brown M.W."/>
            <person name="Baldauf S.L."/>
        </authorList>
    </citation>
    <scope>NUCLEOTIDE SEQUENCE [LARGE SCALE GENOMIC DNA]</scope>
    <source>
        <strain evidence="1 2">ATCC MYA-3509</strain>
    </source>
</reference>
<dbReference type="Proteomes" id="UP001431209">
    <property type="component" value="Unassembled WGS sequence"/>
</dbReference>
<sequence>MKKFESLDEEQCELFSNRAKKIIQVHEKPLIVESLDKMDAVNVIGSVGVVDTSGMRDVDETISSMDDSEEVNRQTDSNENTVTNVAVKELGFVLNHKSPQGSKEAFYTLLKRRDYKVFKCNYAMHHPNGGIIAELSKNIFTKEMMQVLYNSTLLLAEALPPQSGEEEVKNVKAVHHIGSWRKYQKFVFTTSETKNEHSQKWLEQNDKSGLFSTITDYVKKKMPHLFEAYKCANNNEISKFAPFNCVAINYGTTSRHMDEADPEFGHAFVVPFGEFSRAELILDNVLTGFDAEAGDLVHFDAANIYHYNQNVVGDRFSLVFFTDKNSFFNAISTLPRKRSDPLQNALRPNPKKI</sequence>
<keyword evidence="2" id="KW-1185">Reference proteome</keyword>
<dbReference type="EMBL" id="JAOPGA020001081">
    <property type="protein sequence ID" value="KAL0484888.1"/>
    <property type="molecule type" value="Genomic_DNA"/>
</dbReference>
<accession>A0AAW2Z6L6</accession>
<comment type="caution">
    <text evidence="1">The sequence shown here is derived from an EMBL/GenBank/DDBJ whole genome shotgun (WGS) entry which is preliminary data.</text>
</comment>
<feature type="non-terminal residue" evidence="1">
    <location>
        <position position="353"/>
    </location>
</feature>
<evidence type="ECO:0000313" key="1">
    <source>
        <dbReference type="EMBL" id="KAL0484888.1"/>
    </source>
</evidence>
<dbReference type="AlphaFoldDB" id="A0AAW2Z6L6"/>
<evidence type="ECO:0000313" key="2">
    <source>
        <dbReference type="Proteomes" id="UP001431209"/>
    </source>
</evidence>
<protein>
    <submittedName>
        <fullName evidence="1">Uncharacterized protein</fullName>
    </submittedName>
</protein>
<proteinExistence type="predicted"/>
<name>A0AAW2Z6L6_9EUKA</name>
<gene>
    <name evidence="1" type="ORF">AKO1_003657</name>
</gene>
<dbReference type="Gene3D" id="3.60.130.30">
    <property type="match status" value="1"/>
</dbReference>
<organism evidence="1 2">
    <name type="scientific">Acrasis kona</name>
    <dbReference type="NCBI Taxonomy" id="1008807"/>
    <lineage>
        <taxon>Eukaryota</taxon>
        <taxon>Discoba</taxon>
        <taxon>Heterolobosea</taxon>
        <taxon>Tetramitia</taxon>
        <taxon>Eutetramitia</taxon>
        <taxon>Acrasidae</taxon>
        <taxon>Acrasis</taxon>
    </lineage>
</organism>